<comment type="similarity">
    <text evidence="2 7">Belongs to the peroxisomal membrane protein PXMP2/4 family.</text>
</comment>
<keyword evidence="4 7" id="KW-1133">Transmembrane helix</keyword>
<evidence type="ECO:0000256" key="7">
    <source>
        <dbReference type="RuleBase" id="RU363053"/>
    </source>
</evidence>
<evidence type="ECO:0000256" key="5">
    <source>
        <dbReference type="ARBA" id="ARBA00023136"/>
    </source>
</evidence>
<evidence type="ECO:0000313" key="8">
    <source>
        <dbReference type="EMBL" id="PRT54609.1"/>
    </source>
</evidence>
<dbReference type="GO" id="GO:0016020">
    <property type="term" value="C:membrane"/>
    <property type="evidence" value="ECO:0007669"/>
    <property type="project" value="UniProtKB-SubCell"/>
</dbReference>
<evidence type="ECO:0000313" key="9">
    <source>
        <dbReference type="Proteomes" id="UP000238350"/>
    </source>
</evidence>
<keyword evidence="9" id="KW-1185">Reference proteome</keyword>
<keyword evidence="3 7" id="KW-0812">Transmembrane</keyword>
<feature type="transmembrane region" description="Helical" evidence="7">
    <location>
        <begin position="12"/>
        <end position="33"/>
    </location>
</feature>
<dbReference type="GO" id="GO:0005739">
    <property type="term" value="C:mitochondrion"/>
    <property type="evidence" value="ECO:0007669"/>
    <property type="project" value="TreeGrafter"/>
</dbReference>
<dbReference type="STRING" id="45607.A0A2T0FI38"/>
<dbReference type="RefSeq" id="XP_024664554.1">
    <property type="nucleotide sequence ID" value="XM_024808786.1"/>
</dbReference>
<dbReference type="AlphaFoldDB" id="A0A2T0FI38"/>
<comment type="subcellular location">
    <subcellularLocation>
        <location evidence="1">Membrane</location>
        <topology evidence="1">Multi-pass membrane protein</topology>
    </subcellularLocation>
</comment>
<dbReference type="GeneID" id="36515977"/>
<evidence type="ECO:0000256" key="3">
    <source>
        <dbReference type="ARBA" id="ARBA00022692"/>
    </source>
</evidence>
<feature type="transmembrane region" description="Helical" evidence="7">
    <location>
        <begin position="45"/>
        <end position="68"/>
    </location>
</feature>
<dbReference type="InterPro" id="IPR007248">
    <property type="entry name" value="Mpv17_PMP22"/>
</dbReference>
<feature type="transmembrane region" description="Helical" evidence="7">
    <location>
        <begin position="148"/>
        <end position="167"/>
    </location>
</feature>
<evidence type="ECO:0000256" key="6">
    <source>
        <dbReference type="ARBA" id="ARBA00039302"/>
    </source>
</evidence>
<evidence type="ECO:0000256" key="2">
    <source>
        <dbReference type="ARBA" id="ARBA00006824"/>
    </source>
</evidence>
<dbReference type="EMBL" id="NDIQ01000021">
    <property type="protein sequence ID" value="PRT54609.1"/>
    <property type="molecule type" value="Genomic_DNA"/>
</dbReference>
<organism evidence="8 9">
    <name type="scientific">Wickerhamiella sorbophila</name>
    <dbReference type="NCBI Taxonomy" id="45607"/>
    <lineage>
        <taxon>Eukaryota</taxon>
        <taxon>Fungi</taxon>
        <taxon>Dikarya</taxon>
        <taxon>Ascomycota</taxon>
        <taxon>Saccharomycotina</taxon>
        <taxon>Dipodascomycetes</taxon>
        <taxon>Dipodascales</taxon>
        <taxon>Trichomonascaceae</taxon>
        <taxon>Wickerhamiella</taxon>
    </lineage>
</organism>
<comment type="caution">
    <text evidence="8">The sequence shown here is derived from an EMBL/GenBank/DDBJ whole genome shotgun (WGS) entry which is preliminary data.</text>
</comment>
<reference evidence="8 9" key="1">
    <citation type="submission" date="2017-04" db="EMBL/GenBank/DDBJ databases">
        <title>Genome sequencing of [Candida] sorbophila.</title>
        <authorList>
            <person name="Ahn J.O."/>
        </authorList>
    </citation>
    <scope>NUCLEOTIDE SEQUENCE [LARGE SCALE GENOMIC DNA]</scope>
    <source>
        <strain evidence="8 9">DS02</strain>
    </source>
</reference>
<sequence>MNFRAHLRKHAVFTNCLASAGLFATGDAIAQYLTDAQSYDLSRTVRAGVYGGCVFGPVAAGIGFPLVNSLGMGRPLFQQGVIRTAVDQGFFAPLVYIPLYFTAMPLLEGRSFTHARQHLKDHWLQVVKTSAAVWVPVQLLNFALVPPAFRLVVVNLVGVCWNAFLALQNAK</sequence>
<protein>
    <recommendedName>
        <fullName evidence="6">Protein SYM1</fullName>
    </recommendedName>
</protein>
<gene>
    <name evidence="8" type="ORF">B9G98_02229</name>
</gene>
<dbReference type="Pfam" id="PF04117">
    <property type="entry name" value="Mpv17_PMP22"/>
    <property type="match status" value="1"/>
</dbReference>
<dbReference type="Proteomes" id="UP000238350">
    <property type="component" value="Unassembled WGS sequence"/>
</dbReference>
<dbReference type="PANTHER" id="PTHR11266:SF17">
    <property type="entry name" value="PROTEIN MPV17"/>
    <property type="match status" value="1"/>
</dbReference>
<feature type="transmembrane region" description="Helical" evidence="7">
    <location>
        <begin position="89"/>
        <end position="107"/>
    </location>
</feature>
<accession>A0A2T0FI38</accession>
<dbReference type="PANTHER" id="PTHR11266">
    <property type="entry name" value="PEROXISOMAL MEMBRANE PROTEIN 2, PXMP2 MPV17"/>
    <property type="match status" value="1"/>
</dbReference>
<proteinExistence type="inferred from homology"/>
<dbReference type="OrthoDB" id="430207at2759"/>
<evidence type="ECO:0000256" key="1">
    <source>
        <dbReference type="ARBA" id="ARBA00004141"/>
    </source>
</evidence>
<name>A0A2T0FI38_9ASCO</name>
<keyword evidence="5 7" id="KW-0472">Membrane</keyword>
<evidence type="ECO:0000256" key="4">
    <source>
        <dbReference type="ARBA" id="ARBA00022989"/>
    </source>
</evidence>